<dbReference type="AlphaFoldDB" id="A0A0F4Z1X8"/>
<dbReference type="EMBL" id="LASV01000060">
    <property type="protein sequence ID" value="KKA24514.1"/>
    <property type="molecule type" value="Genomic_DNA"/>
</dbReference>
<feature type="compositionally biased region" description="Low complexity" evidence="1">
    <location>
        <begin position="48"/>
        <end position="57"/>
    </location>
</feature>
<dbReference type="InterPro" id="IPR007250">
    <property type="entry name" value="HSP9_HSP12"/>
</dbReference>
<feature type="region of interest" description="Disordered" evidence="1">
    <location>
        <begin position="18"/>
        <end position="76"/>
    </location>
</feature>
<proteinExistence type="predicted"/>
<dbReference type="GeneID" id="25313766"/>
<evidence type="ECO:0000313" key="3">
    <source>
        <dbReference type="Proteomes" id="UP000053958"/>
    </source>
</evidence>
<reference evidence="2 3" key="1">
    <citation type="submission" date="2015-04" db="EMBL/GenBank/DDBJ databases">
        <authorList>
            <person name="Heijne W.H."/>
            <person name="Fedorova N.D."/>
            <person name="Nierman W.C."/>
            <person name="Vollebregt A.W."/>
            <person name="Zhao Z."/>
            <person name="Wu L."/>
            <person name="Kumar M."/>
            <person name="Stam H."/>
            <person name="van den Berg M.A."/>
            <person name="Pel H.J."/>
        </authorList>
    </citation>
    <scope>NUCLEOTIDE SEQUENCE [LARGE SCALE GENOMIC DNA]</scope>
    <source>
        <strain evidence="2 3">CBS 393.64</strain>
    </source>
</reference>
<name>A0A0F4Z1X8_RASE3</name>
<sequence length="94" mass="9713">MADKSYYDQAKDTVNDVANRVSSALQPGDSKSTAQPLQSPESRFPQRATTPTTTTAAEGNQPAAAADGGAGENKSLWQSAQETVSKALGGEIGE</sequence>
<dbReference type="RefSeq" id="XP_013331126.1">
    <property type="nucleotide sequence ID" value="XM_013475672.1"/>
</dbReference>
<dbReference type="OrthoDB" id="4526738at2759"/>
<feature type="compositionally biased region" description="Polar residues" evidence="1">
    <location>
        <begin position="20"/>
        <end position="41"/>
    </location>
</feature>
<dbReference type="Pfam" id="PF04119">
    <property type="entry name" value="HSP9_HSP12"/>
    <property type="match status" value="1"/>
</dbReference>
<accession>A0A0F4Z1X8</accession>
<keyword evidence="3" id="KW-1185">Reference proteome</keyword>
<organism evidence="2 3">
    <name type="scientific">Rasamsonia emersonii (strain ATCC 16479 / CBS 393.64 / IMI 116815)</name>
    <dbReference type="NCBI Taxonomy" id="1408163"/>
    <lineage>
        <taxon>Eukaryota</taxon>
        <taxon>Fungi</taxon>
        <taxon>Dikarya</taxon>
        <taxon>Ascomycota</taxon>
        <taxon>Pezizomycotina</taxon>
        <taxon>Eurotiomycetes</taxon>
        <taxon>Eurotiomycetidae</taxon>
        <taxon>Eurotiales</taxon>
        <taxon>Trichocomaceae</taxon>
        <taxon>Rasamsonia</taxon>
    </lineage>
</organism>
<evidence type="ECO:0000256" key="1">
    <source>
        <dbReference type="SAM" id="MobiDB-lite"/>
    </source>
</evidence>
<protein>
    <submittedName>
        <fullName evidence="2">Uncharacterized protein</fullName>
    </submittedName>
</protein>
<dbReference type="Gene3D" id="6.10.280.100">
    <property type="match status" value="1"/>
</dbReference>
<dbReference type="Proteomes" id="UP000053958">
    <property type="component" value="Unassembled WGS sequence"/>
</dbReference>
<comment type="caution">
    <text evidence="2">The sequence shown here is derived from an EMBL/GenBank/DDBJ whole genome shotgun (WGS) entry which is preliminary data.</text>
</comment>
<evidence type="ECO:0000313" key="2">
    <source>
        <dbReference type="EMBL" id="KKA24514.1"/>
    </source>
</evidence>
<gene>
    <name evidence="2" type="ORF">T310_1415</name>
</gene>